<dbReference type="Gene3D" id="1.10.357.10">
    <property type="entry name" value="Tetracycline Repressor, domain 2"/>
    <property type="match status" value="1"/>
</dbReference>
<name>A0A967EV59_9PROT</name>
<dbReference type="PROSITE" id="PS50977">
    <property type="entry name" value="HTH_TETR_2"/>
    <property type="match status" value="1"/>
</dbReference>
<evidence type="ECO:0000313" key="6">
    <source>
        <dbReference type="EMBL" id="NIA68027.1"/>
    </source>
</evidence>
<dbReference type="Pfam" id="PF16925">
    <property type="entry name" value="TetR_C_13"/>
    <property type="match status" value="1"/>
</dbReference>
<dbReference type="SUPFAM" id="SSF46689">
    <property type="entry name" value="Homeodomain-like"/>
    <property type="match status" value="1"/>
</dbReference>
<evidence type="ECO:0000256" key="2">
    <source>
        <dbReference type="ARBA" id="ARBA00023125"/>
    </source>
</evidence>
<dbReference type="InterPro" id="IPR036271">
    <property type="entry name" value="Tet_transcr_reg_TetR-rel_C_sf"/>
</dbReference>
<comment type="caution">
    <text evidence="6">The sequence shown here is derived from an EMBL/GenBank/DDBJ whole genome shotgun (WGS) entry which is preliminary data.</text>
</comment>
<evidence type="ECO:0000256" key="1">
    <source>
        <dbReference type="ARBA" id="ARBA00023015"/>
    </source>
</evidence>
<feature type="domain" description="HTH tetR-type" evidence="5">
    <location>
        <begin position="3"/>
        <end position="63"/>
    </location>
</feature>
<dbReference type="InterPro" id="IPR009057">
    <property type="entry name" value="Homeodomain-like_sf"/>
</dbReference>
<keyword evidence="2 4" id="KW-0238">DNA-binding</keyword>
<accession>A0A967EV59</accession>
<dbReference type="SUPFAM" id="SSF48498">
    <property type="entry name" value="Tetracyclin repressor-like, C-terminal domain"/>
    <property type="match status" value="1"/>
</dbReference>
<protein>
    <submittedName>
        <fullName evidence="6">TetR/AcrR family transcriptional regulator</fullName>
    </submittedName>
</protein>
<dbReference type="PANTHER" id="PTHR47506">
    <property type="entry name" value="TRANSCRIPTIONAL REGULATORY PROTEIN"/>
    <property type="match status" value="1"/>
</dbReference>
<dbReference type="RefSeq" id="WP_167222168.1">
    <property type="nucleotide sequence ID" value="NZ_JAAQPH010000003.1"/>
</dbReference>
<evidence type="ECO:0000256" key="3">
    <source>
        <dbReference type="ARBA" id="ARBA00023163"/>
    </source>
</evidence>
<feature type="DNA-binding region" description="H-T-H motif" evidence="4">
    <location>
        <begin position="26"/>
        <end position="45"/>
    </location>
</feature>
<sequence length="192" mass="21344">MSAITADKVLDIAQRLVQTRGYNGFSYRDIAEEIGIKSASIHYHFPSKADLGVALVSRYREAFAEELQDILTRNAEAPKRLKCFVALFRATLRDDRLCLCGMLGAEMGGLPAPVNNEVSGFFILCEAWLIDVLKQGRKAEEIAFRGNPQAVADQFLSLLEGAMVVARAMNDTDRFDRAANAFLRVLRTPDQD</sequence>
<dbReference type="Proteomes" id="UP000761264">
    <property type="component" value="Unassembled WGS sequence"/>
</dbReference>
<dbReference type="EMBL" id="JAAQPH010000003">
    <property type="protein sequence ID" value="NIA68027.1"/>
    <property type="molecule type" value="Genomic_DNA"/>
</dbReference>
<reference evidence="6" key="1">
    <citation type="submission" date="2020-03" db="EMBL/GenBank/DDBJ databases">
        <title>Genome of Pelagibius litoralis DSM 21314T.</title>
        <authorList>
            <person name="Wang G."/>
        </authorList>
    </citation>
    <scope>NUCLEOTIDE SEQUENCE</scope>
    <source>
        <strain evidence="6">DSM 21314</strain>
    </source>
</reference>
<evidence type="ECO:0000259" key="5">
    <source>
        <dbReference type="PROSITE" id="PS50977"/>
    </source>
</evidence>
<evidence type="ECO:0000256" key="4">
    <source>
        <dbReference type="PROSITE-ProRule" id="PRU00335"/>
    </source>
</evidence>
<dbReference type="PRINTS" id="PR00455">
    <property type="entry name" value="HTHTETR"/>
</dbReference>
<keyword evidence="1" id="KW-0805">Transcription regulation</keyword>
<dbReference type="InterPro" id="IPR011075">
    <property type="entry name" value="TetR_C"/>
</dbReference>
<keyword evidence="7" id="KW-1185">Reference proteome</keyword>
<dbReference type="AlphaFoldDB" id="A0A967EV59"/>
<dbReference type="Pfam" id="PF00440">
    <property type="entry name" value="TetR_N"/>
    <property type="match status" value="1"/>
</dbReference>
<dbReference type="GO" id="GO:0003677">
    <property type="term" value="F:DNA binding"/>
    <property type="evidence" value="ECO:0007669"/>
    <property type="project" value="UniProtKB-UniRule"/>
</dbReference>
<evidence type="ECO:0000313" key="7">
    <source>
        <dbReference type="Proteomes" id="UP000761264"/>
    </source>
</evidence>
<dbReference type="PANTHER" id="PTHR47506:SF1">
    <property type="entry name" value="HTH-TYPE TRANSCRIPTIONAL REGULATOR YJDC"/>
    <property type="match status" value="1"/>
</dbReference>
<gene>
    <name evidence="6" type="ORF">HBA54_05430</name>
</gene>
<proteinExistence type="predicted"/>
<dbReference type="InterPro" id="IPR001647">
    <property type="entry name" value="HTH_TetR"/>
</dbReference>
<organism evidence="6 7">
    <name type="scientific">Pelagibius litoralis</name>
    <dbReference type="NCBI Taxonomy" id="374515"/>
    <lineage>
        <taxon>Bacteria</taxon>
        <taxon>Pseudomonadati</taxon>
        <taxon>Pseudomonadota</taxon>
        <taxon>Alphaproteobacteria</taxon>
        <taxon>Rhodospirillales</taxon>
        <taxon>Rhodovibrionaceae</taxon>
        <taxon>Pelagibius</taxon>
    </lineage>
</organism>
<keyword evidence="3" id="KW-0804">Transcription</keyword>